<sequence>MRLGEPIRVRLSIEKQAIYEAQAMAAEVPLGTYLRQRLEKEDAVLDELQMLRRAVERVADRAPGETKGGDGLQGMGGVMLEMLLTLRQLAGAKNDLAQKEIARLGYDVWSSNK</sequence>
<protein>
    <recommendedName>
        <fullName evidence="3">Mobilization protein</fullName>
    </recommendedName>
</protein>
<dbReference type="AlphaFoldDB" id="A0AB37ZHK0"/>
<evidence type="ECO:0008006" key="3">
    <source>
        <dbReference type="Google" id="ProtNLM"/>
    </source>
</evidence>
<proteinExistence type="predicted"/>
<evidence type="ECO:0000313" key="1">
    <source>
        <dbReference type="EMBL" id="SCW89576.1"/>
    </source>
</evidence>
<evidence type="ECO:0000313" key="2">
    <source>
        <dbReference type="Proteomes" id="UP000242418"/>
    </source>
</evidence>
<dbReference type="EMBL" id="FMTL01000011">
    <property type="protein sequence ID" value="SCW89576.1"/>
    <property type="molecule type" value="Genomic_DNA"/>
</dbReference>
<comment type="caution">
    <text evidence="1">The sequence shown here is derived from an EMBL/GenBank/DDBJ whole genome shotgun (WGS) entry which is preliminary data.</text>
</comment>
<name>A0AB37ZHK0_9PSED</name>
<keyword evidence="2" id="KW-1185">Reference proteome</keyword>
<organism evidence="1 2">
    <name type="scientific">Pseudomonas peli</name>
    <dbReference type="NCBI Taxonomy" id="592361"/>
    <lineage>
        <taxon>Bacteria</taxon>
        <taxon>Pseudomonadati</taxon>
        <taxon>Pseudomonadota</taxon>
        <taxon>Gammaproteobacteria</taxon>
        <taxon>Pseudomonadales</taxon>
        <taxon>Pseudomonadaceae</taxon>
        <taxon>Pseudomonas</taxon>
    </lineage>
</organism>
<dbReference type="Proteomes" id="UP000242418">
    <property type="component" value="Unassembled WGS sequence"/>
</dbReference>
<gene>
    <name evidence="1" type="ORF">SAMN05216370_0049</name>
</gene>
<reference evidence="1 2" key="1">
    <citation type="submission" date="2016-10" db="EMBL/GenBank/DDBJ databases">
        <authorList>
            <person name="Varghese N."/>
            <person name="Submissions S."/>
        </authorList>
    </citation>
    <scope>NUCLEOTIDE SEQUENCE [LARGE SCALE GENOMIC DNA]</scope>
    <source>
        <strain evidence="1 2">DSM 17833</strain>
    </source>
</reference>
<accession>A0AB37ZHK0</accession>